<gene>
    <name evidence="3" type="ORF">GCM10011352_06450</name>
</gene>
<organism evidence="3 4">
    <name type="scientific">Marinobacterium zhoushanense</name>
    <dbReference type="NCBI Taxonomy" id="1679163"/>
    <lineage>
        <taxon>Bacteria</taxon>
        <taxon>Pseudomonadati</taxon>
        <taxon>Pseudomonadota</taxon>
        <taxon>Gammaproteobacteria</taxon>
        <taxon>Oceanospirillales</taxon>
        <taxon>Oceanospirillaceae</taxon>
        <taxon>Marinobacterium</taxon>
    </lineage>
</organism>
<dbReference type="PANTHER" id="PTHR35561">
    <property type="entry name" value="RNA 2',3'-CYCLIC PHOSPHODIESTERASE"/>
    <property type="match status" value="1"/>
</dbReference>
<comment type="caution">
    <text evidence="3">The sequence shown here is derived from an EMBL/GenBank/DDBJ whole genome shotgun (WGS) entry which is preliminary data.</text>
</comment>
<dbReference type="Proteomes" id="UP000629025">
    <property type="component" value="Unassembled WGS sequence"/>
</dbReference>
<evidence type="ECO:0000256" key="2">
    <source>
        <dbReference type="HAMAP-Rule" id="MF_01940"/>
    </source>
</evidence>
<feature type="active site" description="Proton donor" evidence="2">
    <location>
        <position position="44"/>
    </location>
</feature>
<evidence type="ECO:0000313" key="4">
    <source>
        <dbReference type="Proteomes" id="UP000629025"/>
    </source>
</evidence>
<feature type="short sequence motif" description="HXTX 1" evidence="2">
    <location>
        <begin position="44"/>
        <end position="47"/>
    </location>
</feature>
<dbReference type="Gene3D" id="3.90.1140.10">
    <property type="entry name" value="Cyclic phosphodiesterase"/>
    <property type="match status" value="1"/>
</dbReference>
<evidence type="ECO:0000313" key="3">
    <source>
        <dbReference type="EMBL" id="GGB83317.1"/>
    </source>
</evidence>
<dbReference type="NCBIfam" id="TIGR02258">
    <property type="entry name" value="2_5_ligase"/>
    <property type="match status" value="1"/>
</dbReference>
<sequence>MNIRAFFALPIPERISRSLADYADALCEYDRGLDAHWVDSSSYHLTLCFLNEISLDQVQVLERAVEQALADIAGFHLPLDTLDYYPVNPHLSLVAALPSEVALLAVLQQRLAQVVRRCGIDYHQKGFRPHVTLGRLPSDNRFEVPESWPKLNETVPVDSVVLFQSRPGERGSIYTPLFETRLPVLVGSL</sequence>
<dbReference type="EC" id="3.1.4.58" evidence="2"/>
<feature type="active site" description="Proton acceptor" evidence="2">
    <location>
        <position position="130"/>
    </location>
</feature>
<comment type="catalytic activity">
    <reaction evidence="2">
        <text>a 3'-end 2',3'-cyclophospho-ribonucleotide-RNA + H2O = a 3'-end 2'-phospho-ribonucleotide-RNA + H(+)</text>
        <dbReference type="Rhea" id="RHEA:11828"/>
        <dbReference type="Rhea" id="RHEA-COMP:10464"/>
        <dbReference type="Rhea" id="RHEA-COMP:17353"/>
        <dbReference type="ChEBI" id="CHEBI:15377"/>
        <dbReference type="ChEBI" id="CHEBI:15378"/>
        <dbReference type="ChEBI" id="CHEBI:83064"/>
        <dbReference type="ChEBI" id="CHEBI:173113"/>
        <dbReference type="EC" id="3.1.4.58"/>
    </reaction>
</comment>
<dbReference type="Pfam" id="PF13563">
    <property type="entry name" value="2_5_RNA_ligase2"/>
    <property type="match status" value="1"/>
</dbReference>
<dbReference type="HAMAP" id="MF_01940">
    <property type="entry name" value="RNA_CPDase"/>
    <property type="match status" value="1"/>
</dbReference>
<reference evidence="4" key="1">
    <citation type="journal article" date="2019" name="Int. J. Syst. Evol. Microbiol.">
        <title>The Global Catalogue of Microorganisms (GCM) 10K type strain sequencing project: providing services to taxonomists for standard genome sequencing and annotation.</title>
        <authorList>
            <consortium name="The Broad Institute Genomics Platform"/>
            <consortium name="The Broad Institute Genome Sequencing Center for Infectious Disease"/>
            <person name="Wu L."/>
            <person name="Ma J."/>
        </authorList>
    </citation>
    <scope>NUCLEOTIDE SEQUENCE [LARGE SCALE GENOMIC DNA]</scope>
    <source>
        <strain evidence="4">CGMCC 1.15341</strain>
    </source>
</reference>
<dbReference type="RefSeq" id="WP_188745645.1">
    <property type="nucleotide sequence ID" value="NZ_BMIJ01000001.1"/>
</dbReference>
<dbReference type="InterPro" id="IPR004175">
    <property type="entry name" value="RNA_CPDase"/>
</dbReference>
<dbReference type="EMBL" id="BMIJ01000001">
    <property type="protein sequence ID" value="GGB83317.1"/>
    <property type="molecule type" value="Genomic_DNA"/>
</dbReference>
<proteinExistence type="inferred from homology"/>
<feature type="short sequence motif" description="HXTX 2" evidence="2">
    <location>
        <begin position="130"/>
        <end position="133"/>
    </location>
</feature>
<keyword evidence="4" id="KW-1185">Reference proteome</keyword>
<dbReference type="SUPFAM" id="SSF55144">
    <property type="entry name" value="LigT-like"/>
    <property type="match status" value="1"/>
</dbReference>
<evidence type="ECO:0000256" key="1">
    <source>
        <dbReference type="ARBA" id="ARBA00022801"/>
    </source>
</evidence>
<dbReference type="PANTHER" id="PTHR35561:SF1">
    <property type="entry name" value="RNA 2',3'-CYCLIC PHOSPHODIESTERASE"/>
    <property type="match status" value="1"/>
</dbReference>
<dbReference type="InterPro" id="IPR009097">
    <property type="entry name" value="Cyclic_Pdiesterase"/>
</dbReference>
<name>A0ABQ1JZJ9_9GAMM</name>
<keyword evidence="1 2" id="KW-0378">Hydrolase</keyword>
<accession>A0ABQ1JZJ9</accession>
<comment type="similarity">
    <text evidence="2">Belongs to the 2H phosphoesterase superfamily. ThpR family.</text>
</comment>
<protein>
    <recommendedName>
        <fullName evidence="2">RNA 2',3'-cyclic phosphodiesterase</fullName>
        <shortName evidence="2">RNA 2',3'-CPDase</shortName>
        <ecNumber evidence="2">3.1.4.58</ecNumber>
    </recommendedName>
</protein>
<comment type="function">
    <text evidence="2">Hydrolyzes RNA 2',3'-cyclic phosphodiester to an RNA 2'-phosphomonoester.</text>
</comment>